<accession>A0A1J1HH30</accession>
<dbReference type="EMBL" id="CVRI01000004">
    <property type="protein sequence ID" value="CRK87309.1"/>
    <property type="molecule type" value="Genomic_DNA"/>
</dbReference>
<evidence type="ECO:0000313" key="3">
    <source>
        <dbReference type="Proteomes" id="UP000183832"/>
    </source>
</evidence>
<keyword evidence="3" id="KW-1185">Reference proteome</keyword>
<feature type="chain" id="PRO_5012837020" evidence="1">
    <location>
        <begin position="27"/>
        <end position="65"/>
    </location>
</feature>
<evidence type="ECO:0000256" key="1">
    <source>
        <dbReference type="SAM" id="SignalP"/>
    </source>
</evidence>
<organism evidence="2 3">
    <name type="scientific">Clunio marinus</name>
    <dbReference type="NCBI Taxonomy" id="568069"/>
    <lineage>
        <taxon>Eukaryota</taxon>
        <taxon>Metazoa</taxon>
        <taxon>Ecdysozoa</taxon>
        <taxon>Arthropoda</taxon>
        <taxon>Hexapoda</taxon>
        <taxon>Insecta</taxon>
        <taxon>Pterygota</taxon>
        <taxon>Neoptera</taxon>
        <taxon>Endopterygota</taxon>
        <taxon>Diptera</taxon>
        <taxon>Nematocera</taxon>
        <taxon>Chironomoidea</taxon>
        <taxon>Chironomidae</taxon>
        <taxon>Clunio</taxon>
    </lineage>
</organism>
<dbReference type="Proteomes" id="UP000183832">
    <property type="component" value="Unassembled WGS sequence"/>
</dbReference>
<dbReference type="AlphaFoldDB" id="A0A1J1HH30"/>
<sequence>MRIADISIKIGIVSWHLLTTFLLKQAIQNSWQCVETYLRFILGKMHKRNDAPCRGPFFDSFAVGE</sequence>
<reference evidence="2 3" key="1">
    <citation type="submission" date="2015-04" db="EMBL/GenBank/DDBJ databases">
        <authorList>
            <person name="Syromyatnikov M.Y."/>
            <person name="Popov V.N."/>
        </authorList>
    </citation>
    <scope>NUCLEOTIDE SEQUENCE [LARGE SCALE GENOMIC DNA]</scope>
</reference>
<protein>
    <submittedName>
        <fullName evidence="2">CLUMA_CG001112, isoform A</fullName>
    </submittedName>
</protein>
<gene>
    <name evidence="2" type="ORF">CLUMA_CG001112</name>
</gene>
<keyword evidence="1" id="KW-0732">Signal</keyword>
<feature type="signal peptide" evidence="1">
    <location>
        <begin position="1"/>
        <end position="26"/>
    </location>
</feature>
<proteinExistence type="predicted"/>
<name>A0A1J1HH30_9DIPT</name>
<evidence type="ECO:0000313" key="2">
    <source>
        <dbReference type="EMBL" id="CRK87309.1"/>
    </source>
</evidence>
<dbReference type="OrthoDB" id="14563at2759"/>